<name>A0A087UG96_STEMI</name>
<dbReference type="EMBL" id="KK119678">
    <property type="protein sequence ID" value="KFM76385.1"/>
    <property type="molecule type" value="Genomic_DNA"/>
</dbReference>
<dbReference type="Gene3D" id="3.90.226.10">
    <property type="entry name" value="2-enoyl-CoA Hydratase, Chain A, domain 1"/>
    <property type="match status" value="1"/>
</dbReference>
<dbReference type="Pfam" id="PF16113">
    <property type="entry name" value="ECH_2"/>
    <property type="match status" value="1"/>
</dbReference>
<dbReference type="GO" id="GO:0006574">
    <property type="term" value="P:L-valine catabolic process"/>
    <property type="evidence" value="ECO:0007669"/>
    <property type="project" value="UniProtKB-UniPathway"/>
</dbReference>
<feature type="domain" description="Enoyl-CoA hydratase/isomerase" evidence="12">
    <location>
        <begin position="42"/>
        <end position="372"/>
    </location>
</feature>
<dbReference type="InterPro" id="IPR045004">
    <property type="entry name" value="ECH_dom"/>
</dbReference>
<comment type="subcellular location">
    <subcellularLocation>
        <location evidence="2">Mitochondrion</location>
    </subcellularLocation>
</comment>
<dbReference type="CDD" id="cd06558">
    <property type="entry name" value="crotonase-like"/>
    <property type="match status" value="1"/>
</dbReference>
<organism evidence="13 14">
    <name type="scientific">Stegodyphus mimosarum</name>
    <name type="common">African social velvet spider</name>
    <dbReference type="NCBI Taxonomy" id="407821"/>
    <lineage>
        <taxon>Eukaryota</taxon>
        <taxon>Metazoa</taxon>
        <taxon>Ecdysozoa</taxon>
        <taxon>Arthropoda</taxon>
        <taxon>Chelicerata</taxon>
        <taxon>Arachnida</taxon>
        <taxon>Araneae</taxon>
        <taxon>Araneomorphae</taxon>
        <taxon>Entelegynae</taxon>
        <taxon>Eresoidea</taxon>
        <taxon>Eresidae</taxon>
        <taxon>Stegodyphus</taxon>
    </lineage>
</organism>
<gene>
    <name evidence="13" type="ORF">X975_20811</name>
</gene>
<dbReference type="SUPFAM" id="SSF52096">
    <property type="entry name" value="ClpP/crotonase"/>
    <property type="match status" value="1"/>
</dbReference>
<accession>A0A087UG96</accession>
<dbReference type="FunFam" id="3.90.226.10:FF:000026">
    <property type="entry name" value="3-hydroxyisobutyryl-CoA hydrolase, mitochondrial"/>
    <property type="match status" value="1"/>
</dbReference>
<dbReference type="Proteomes" id="UP000054359">
    <property type="component" value="Unassembled WGS sequence"/>
</dbReference>
<dbReference type="PANTHER" id="PTHR43176:SF3">
    <property type="entry name" value="3-HYDROXYISOBUTYRYL-COA HYDROLASE, MITOCHONDRIAL"/>
    <property type="match status" value="1"/>
</dbReference>
<sequence length="383" mass="42889">MITILSICTRNLSRMPRLVVDTCRKSMSTSSEVILETAGNKGVITLNRPKALNSLNLSMIRTIYPQLKAWDSDPEIKMVIVKGSGDRAFCAGGDVRALVEAHKAGNTSLAEDFFREEYQLNNLIGTLQIPYVAIIDGITMGGGIGISVHGAYRVCTERTVCAMPEAAIGFFPDVGGSYFLPRLPGKIGLFLALTGYRLQGRDVFKAGIATHFVDTTSLKDLERDLLRLENPTLSDIDRILLKFQQQCEIDYKKEFALKPVMGKMNTVFEADNVESVMEALKKEGSEWSRKQHETMSKLSPTSLKVAFQQLKRGANLTLQDCLKMEYRLCQRFMQNNDFHEGVRAVLIDKDSSPKWNPATLEEVTEKKVNSYFEPLASDKELRL</sequence>
<reference evidence="13 14" key="1">
    <citation type="submission" date="2013-11" db="EMBL/GenBank/DDBJ databases">
        <title>Genome sequencing of Stegodyphus mimosarum.</title>
        <authorList>
            <person name="Bechsgaard J."/>
        </authorList>
    </citation>
    <scope>NUCLEOTIDE SEQUENCE [LARGE SCALE GENOMIC DNA]</scope>
</reference>
<keyword evidence="9" id="KW-0496">Mitochondrion</keyword>
<dbReference type="GO" id="GO:0005739">
    <property type="term" value="C:mitochondrion"/>
    <property type="evidence" value="ECO:0007669"/>
    <property type="project" value="UniProtKB-SubCell"/>
</dbReference>
<evidence type="ECO:0000256" key="3">
    <source>
        <dbReference type="ARBA" id="ARBA00005109"/>
    </source>
</evidence>
<evidence type="ECO:0000256" key="4">
    <source>
        <dbReference type="ARBA" id="ARBA00005254"/>
    </source>
</evidence>
<evidence type="ECO:0000313" key="13">
    <source>
        <dbReference type="EMBL" id="KFM76385.1"/>
    </source>
</evidence>
<proteinExistence type="inferred from homology"/>
<dbReference type="InterPro" id="IPR029045">
    <property type="entry name" value="ClpP/crotonase-like_dom_sf"/>
</dbReference>
<dbReference type="EC" id="3.1.2.4" evidence="5"/>
<protein>
    <recommendedName>
        <fullName evidence="6">3-hydroxyisobutyryl-CoA hydrolase, mitochondrial</fullName>
        <ecNumber evidence="5">3.1.2.4</ecNumber>
    </recommendedName>
    <alternativeName>
        <fullName evidence="11">3-hydroxyisobutyryl-coenzyme A hydrolase</fullName>
    </alternativeName>
</protein>
<comment type="catalytic activity">
    <reaction evidence="1">
        <text>3-hydroxy-2-methylpropanoyl-CoA + H2O = 3-hydroxy-2-methylpropanoate + CoA + H(+)</text>
        <dbReference type="Rhea" id="RHEA:20888"/>
        <dbReference type="ChEBI" id="CHEBI:11805"/>
        <dbReference type="ChEBI" id="CHEBI:15377"/>
        <dbReference type="ChEBI" id="CHEBI:15378"/>
        <dbReference type="ChEBI" id="CHEBI:57287"/>
        <dbReference type="ChEBI" id="CHEBI:57340"/>
        <dbReference type="EC" id="3.1.2.4"/>
    </reaction>
</comment>
<evidence type="ECO:0000313" key="14">
    <source>
        <dbReference type="Proteomes" id="UP000054359"/>
    </source>
</evidence>
<feature type="non-terminal residue" evidence="13">
    <location>
        <position position="383"/>
    </location>
</feature>
<evidence type="ECO:0000256" key="11">
    <source>
        <dbReference type="ARBA" id="ARBA00031181"/>
    </source>
</evidence>
<evidence type="ECO:0000256" key="6">
    <source>
        <dbReference type="ARBA" id="ARBA00016714"/>
    </source>
</evidence>
<dbReference type="AlphaFoldDB" id="A0A087UG96"/>
<dbReference type="NCBIfam" id="NF004127">
    <property type="entry name" value="PRK05617.1"/>
    <property type="match status" value="1"/>
</dbReference>
<evidence type="ECO:0000256" key="5">
    <source>
        <dbReference type="ARBA" id="ARBA00011915"/>
    </source>
</evidence>
<evidence type="ECO:0000256" key="9">
    <source>
        <dbReference type="ARBA" id="ARBA00023128"/>
    </source>
</evidence>
<dbReference type="OMA" id="EVFTMEY"/>
<comment type="similarity">
    <text evidence="4">Belongs to the enoyl-CoA hydratase/isomerase family.</text>
</comment>
<dbReference type="GO" id="GO:0003860">
    <property type="term" value="F:3-hydroxyisobutyryl-CoA hydrolase activity"/>
    <property type="evidence" value="ECO:0007669"/>
    <property type="project" value="UniProtKB-EC"/>
</dbReference>
<evidence type="ECO:0000256" key="8">
    <source>
        <dbReference type="ARBA" id="ARBA00022801"/>
    </source>
</evidence>
<dbReference type="InterPro" id="IPR032259">
    <property type="entry name" value="HIBYL-CoA-H"/>
</dbReference>
<dbReference type="UniPathway" id="UPA00362"/>
<evidence type="ECO:0000256" key="2">
    <source>
        <dbReference type="ARBA" id="ARBA00004173"/>
    </source>
</evidence>
<evidence type="ECO:0000256" key="1">
    <source>
        <dbReference type="ARBA" id="ARBA00001709"/>
    </source>
</evidence>
<evidence type="ECO:0000259" key="12">
    <source>
        <dbReference type="Pfam" id="PF16113"/>
    </source>
</evidence>
<comment type="pathway">
    <text evidence="3">Amino-acid degradation; L-valine degradation.</text>
</comment>
<dbReference type="STRING" id="407821.A0A087UG96"/>
<dbReference type="PANTHER" id="PTHR43176">
    <property type="entry name" value="3-HYDROXYISOBUTYRYL-COA HYDROLASE-RELATED"/>
    <property type="match status" value="1"/>
</dbReference>
<keyword evidence="14" id="KW-1185">Reference proteome</keyword>
<evidence type="ECO:0000256" key="7">
    <source>
        <dbReference type="ARBA" id="ARBA00022456"/>
    </source>
</evidence>
<evidence type="ECO:0000256" key="10">
    <source>
        <dbReference type="ARBA" id="ARBA00024871"/>
    </source>
</evidence>
<keyword evidence="7" id="KW-0101">Branched-chain amino acid catabolism</keyword>
<comment type="function">
    <text evidence="10">Hydrolyzes 3-hydroxyisobutyryl-CoA (HIBYL-CoA), a saline catabolite. Has high activity toward isobutyryl-CoA. Could be an isobutyryl-CoA dehydrogenase that functions in valine catabolism. Also hydrolyzes 3-hydroxypropanoyl-CoA.</text>
</comment>
<keyword evidence="8 13" id="KW-0378">Hydrolase</keyword>
<dbReference type="OrthoDB" id="1737613at2759"/>